<dbReference type="Proteomes" id="UP000199496">
    <property type="component" value="Unassembled WGS sequence"/>
</dbReference>
<reference evidence="2 3" key="1">
    <citation type="submission" date="2016-10" db="EMBL/GenBank/DDBJ databases">
        <authorList>
            <person name="de Groot N.N."/>
        </authorList>
    </citation>
    <scope>NUCLEOTIDE SEQUENCE [LARGE SCALE GENOMIC DNA]</scope>
    <source>
        <strain evidence="2 3">B7-7</strain>
    </source>
</reference>
<dbReference type="AlphaFoldDB" id="A0A1H9GC61"/>
<evidence type="ECO:0000256" key="1">
    <source>
        <dbReference type="SAM" id="MobiDB-lite"/>
    </source>
</evidence>
<name>A0A1H9GC61_9GAMM</name>
<keyword evidence="3" id="KW-1185">Reference proteome</keyword>
<feature type="region of interest" description="Disordered" evidence="1">
    <location>
        <begin position="54"/>
        <end position="82"/>
    </location>
</feature>
<dbReference type="RefSeq" id="WP_090209341.1">
    <property type="nucleotide sequence ID" value="NZ_FOFO01000035.1"/>
</dbReference>
<dbReference type="OrthoDB" id="9831703at2"/>
<accession>A0A1H9GC61</accession>
<dbReference type="EMBL" id="FOFO01000035">
    <property type="protein sequence ID" value="SEQ47691.1"/>
    <property type="molecule type" value="Genomic_DNA"/>
</dbReference>
<sequence length="208" mass="23822">MKNSYIENPMDWSENFDDFDSEYWECYLGGPEAFEFSPLPEATDEYDEGIDYEFEDAEDSTPEIKASKTSPEKNASKKSLQRSILRLSRSSRKNLEHKKTTRESEGTFEVNNRMEDIVNWLSSQSRSIHPLRTGDGFFVARGFCGRLPDGSIVDLLEWLLDEGFTQGKIVGEYRISYTPPGGPYREKITFFHCVEALPFAPITASKKL</sequence>
<organism evidence="2 3">
    <name type="scientific">Ectothiorhodospira magna</name>
    <dbReference type="NCBI Taxonomy" id="867345"/>
    <lineage>
        <taxon>Bacteria</taxon>
        <taxon>Pseudomonadati</taxon>
        <taxon>Pseudomonadota</taxon>
        <taxon>Gammaproteobacteria</taxon>
        <taxon>Chromatiales</taxon>
        <taxon>Ectothiorhodospiraceae</taxon>
        <taxon>Ectothiorhodospira</taxon>
    </lineage>
</organism>
<gene>
    <name evidence="2" type="ORF">SAMN05421693_1356</name>
</gene>
<protein>
    <submittedName>
        <fullName evidence="2">Uncharacterized protein</fullName>
    </submittedName>
</protein>
<proteinExistence type="predicted"/>
<evidence type="ECO:0000313" key="2">
    <source>
        <dbReference type="EMBL" id="SEQ47691.1"/>
    </source>
</evidence>
<evidence type="ECO:0000313" key="3">
    <source>
        <dbReference type="Proteomes" id="UP000199496"/>
    </source>
</evidence>